<sequence>MTSPADPFDDPELRAEMERLGADAGMPRTDEPVEVPTDTHEGGRARHPLPSSSDEVTAAPQLPALSRADRTVIRLFGDWLDVQPETDIPSTGEGVRMLRAGFARIRQAGHDPLVADDVWAFLDELGDSYVSEALLITLAEYALFQLDTTDSDEWDDLHDAITALQVANAGRGGIVSAAMDAGAEVDPAVRYDALVQLPLVSAVSDLLEWIGHSKPVAPSGGVRLADIAHMGELLGVSVTGSVPRRAADTSSEPLFPIEEPTTDPPQVTSMLEVPALVAWWSALGNVGLIEVTGSHVVPGRAAATWMLTVTPPVETADMVVGLFLARLLTYHVESHRSVTSVDAVNTALDLILAGIDVTGGFTVDAPLASQTDALGILQPAREVGLFDLVNGRVVVSNALRLTVARGVTVAAMLVSGAAADKDE</sequence>
<accession>A0A4P6ED04</accession>
<feature type="region of interest" description="Disordered" evidence="1">
    <location>
        <begin position="1"/>
        <end position="63"/>
    </location>
</feature>
<feature type="compositionally biased region" description="Basic and acidic residues" evidence="1">
    <location>
        <begin position="11"/>
        <end position="21"/>
    </location>
</feature>
<gene>
    <name evidence="2" type="ORF">ET475_05805</name>
</gene>
<evidence type="ECO:0000313" key="3">
    <source>
        <dbReference type="Proteomes" id="UP000293995"/>
    </source>
</evidence>
<name>A0A4P6ED04_9MICO</name>
<evidence type="ECO:0000256" key="1">
    <source>
        <dbReference type="SAM" id="MobiDB-lite"/>
    </source>
</evidence>
<evidence type="ECO:0000313" key="2">
    <source>
        <dbReference type="EMBL" id="QAY59546.1"/>
    </source>
</evidence>
<dbReference type="EMBL" id="CP035494">
    <property type="protein sequence ID" value="QAY59546.1"/>
    <property type="molecule type" value="Genomic_DNA"/>
</dbReference>
<dbReference type="AlphaFoldDB" id="A0A4P6ED04"/>
<proteinExistence type="predicted"/>
<reference evidence="2 3" key="1">
    <citation type="submission" date="2019-01" db="EMBL/GenBank/DDBJ databases">
        <title>Genome sequencing of strain DFW100M-13.</title>
        <authorList>
            <person name="Heo J."/>
            <person name="Kim S.-J."/>
            <person name="Kim J.-S."/>
            <person name="Hong S.-B."/>
            <person name="Kwon S.-W."/>
        </authorList>
    </citation>
    <scope>NUCLEOTIDE SEQUENCE [LARGE SCALE GENOMIC DNA]</scope>
    <source>
        <strain evidence="2 3">DFW100M-13</strain>
    </source>
</reference>
<keyword evidence="3" id="KW-1185">Reference proteome</keyword>
<organism evidence="2 3">
    <name type="scientific">Microbacterium protaetiae</name>
    <dbReference type="NCBI Taxonomy" id="2509458"/>
    <lineage>
        <taxon>Bacteria</taxon>
        <taxon>Bacillati</taxon>
        <taxon>Actinomycetota</taxon>
        <taxon>Actinomycetes</taxon>
        <taxon>Micrococcales</taxon>
        <taxon>Microbacteriaceae</taxon>
        <taxon>Microbacterium</taxon>
    </lineage>
</organism>
<protein>
    <submittedName>
        <fullName evidence="2">Uncharacterized protein</fullName>
    </submittedName>
</protein>
<dbReference type="OrthoDB" id="3714301at2"/>
<dbReference type="Proteomes" id="UP000293995">
    <property type="component" value="Chromosome"/>
</dbReference>
<dbReference type="RefSeq" id="WP_129387078.1">
    <property type="nucleotide sequence ID" value="NZ_CP035494.1"/>
</dbReference>
<dbReference type="KEGG" id="mprt:ET475_05805"/>